<gene>
    <name evidence="11" type="ORF">PHPALM_38191</name>
</gene>
<dbReference type="EMBL" id="NCKW01020829">
    <property type="protein sequence ID" value="POM57309.1"/>
    <property type="molecule type" value="Genomic_DNA"/>
</dbReference>
<dbReference type="GO" id="GO:0003964">
    <property type="term" value="F:RNA-directed DNA polymerase activity"/>
    <property type="evidence" value="ECO:0007669"/>
    <property type="project" value="UniProtKB-KW"/>
</dbReference>
<reference evidence="11 12" key="1">
    <citation type="journal article" date="2017" name="Genome Biol. Evol.">
        <title>Phytophthora megakarya and P. palmivora, closely related causal agents of cacao black pod rot, underwent increases in genome sizes and gene numbers by different mechanisms.</title>
        <authorList>
            <person name="Ali S.S."/>
            <person name="Shao J."/>
            <person name="Lary D.J."/>
            <person name="Kronmiller B."/>
            <person name="Shen D."/>
            <person name="Strem M.D."/>
            <person name="Amoako-Attah I."/>
            <person name="Akrofi A.Y."/>
            <person name="Begoude B.A."/>
            <person name="Ten Hoopen G.M."/>
            <person name="Coulibaly K."/>
            <person name="Kebe B.I."/>
            <person name="Melnick R.L."/>
            <person name="Guiltinan M.J."/>
            <person name="Tyler B.M."/>
            <person name="Meinhardt L.W."/>
            <person name="Bailey B.A."/>
        </authorList>
    </citation>
    <scope>NUCLEOTIDE SEQUENCE [LARGE SCALE GENOMIC DNA]</scope>
    <source>
        <strain evidence="12">sbr112.9</strain>
    </source>
</reference>
<dbReference type="SUPFAM" id="SSF53098">
    <property type="entry name" value="Ribonuclease H-like"/>
    <property type="match status" value="1"/>
</dbReference>
<feature type="domain" description="Reverse transcriptase RNase H-like" evidence="10">
    <location>
        <begin position="2"/>
        <end position="82"/>
    </location>
</feature>
<keyword evidence="6" id="KW-0255">Endonuclease</keyword>
<evidence type="ECO:0000256" key="7">
    <source>
        <dbReference type="ARBA" id="ARBA00022801"/>
    </source>
</evidence>
<keyword evidence="1" id="KW-0645">Protease</keyword>
<evidence type="ECO:0000259" key="9">
    <source>
        <dbReference type="Pfam" id="PF13456"/>
    </source>
</evidence>
<keyword evidence="7" id="KW-0378">Hydrolase</keyword>
<dbReference type="SUPFAM" id="SSF56672">
    <property type="entry name" value="DNA/RNA polymerases"/>
    <property type="match status" value="1"/>
</dbReference>
<dbReference type="InterPro" id="IPR012337">
    <property type="entry name" value="RNaseH-like_sf"/>
</dbReference>
<dbReference type="OrthoDB" id="113969at2759"/>
<proteinExistence type="predicted"/>
<dbReference type="Pfam" id="PF17917">
    <property type="entry name" value="RT_RNaseH"/>
    <property type="match status" value="1"/>
</dbReference>
<dbReference type="PANTHER" id="PTHR33064">
    <property type="entry name" value="POL PROTEIN"/>
    <property type="match status" value="1"/>
</dbReference>
<evidence type="ECO:0000259" key="10">
    <source>
        <dbReference type="Pfam" id="PF17917"/>
    </source>
</evidence>
<dbReference type="PANTHER" id="PTHR33064:SF37">
    <property type="entry name" value="RIBONUCLEASE H"/>
    <property type="match status" value="1"/>
</dbReference>
<dbReference type="InterPro" id="IPR051320">
    <property type="entry name" value="Viral_Replic_Matur_Polypro"/>
</dbReference>
<keyword evidence="2" id="KW-0808">Transferase</keyword>
<evidence type="ECO:0000313" key="12">
    <source>
        <dbReference type="Proteomes" id="UP000237271"/>
    </source>
</evidence>
<keyword evidence="3" id="KW-0548">Nucleotidyltransferase</keyword>
<dbReference type="InterPro" id="IPR002156">
    <property type="entry name" value="RNaseH_domain"/>
</dbReference>
<keyword evidence="12" id="KW-1185">Reference proteome</keyword>
<dbReference type="InterPro" id="IPR041373">
    <property type="entry name" value="RT_RNaseH"/>
</dbReference>
<sequence length="319" mass="35956">MQERDGVYKPVTFTSRILKPNGIKYGMVDKEVLAQLRILNICYTQLVTRSTEVLTRHSTLAWLLHSSGLQGRLGRWAALLSSWTLEIVKYLGVIAASIKPRKEVNAILVLIDPRKQPRQVISMPPPTVEPDERLQVVSFEGSTRVKLNGGAYRGINLPDWVVILAPSKSQLNLTVNEAEYNGQLLGLDLLSDIDRGRLIICGDSYFVISQMRDEIECKAPMLTLLRQQALERIRSWPNHEFLHMKRDCNQSTDSLASASLHREDGVVIATEEERLDQMTLNRLDELLIAKNDAITVKITAITRSRKKCCGEVDLNDLAV</sequence>
<dbReference type="Proteomes" id="UP000237271">
    <property type="component" value="Unassembled WGS sequence"/>
</dbReference>
<dbReference type="GO" id="GO:0003676">
    <property type="term" value="F:nucleic acid binding"/>
    <property type="evidence" value="ECO:0007669"/>
    <property type="project" value="InterPro"/>
</dbReference>
<keyword evidence="4" id="KW-0540">Nuclease</keyword>
<feature type="domain" description="RNase H type-1" evidence="9">
    <location>
        <begin position="168"/>
        <end position="258"/>
    </location>
</feature>
<dbReference type="GO" id="GO:0006508">
    <property type="term" value="P:proteolysis"/>
    <property type="evidence" value="ECO:0007669"/>
    <property type="project" value="UniProtKB-KW"/>
</dbReference>
<evidence type="ECO:0000256" key="1">
    <source>
        <dbReference type="ARBA" id="ARBA00022670"/>
    </source>
</evidence>
<dbReference type="InterPro" id="IPR036397">
    <property type="entry name" value="RNaseH_sf"/>
</dbReference>
<keyword evidence="5" id="KW-0064">Aspartyl protease</keyword>
<comment type="caution">
    <text evidence="11">The sequence shown here is derived from an EMBL/GenBank/DDBJ whole genome shotgun (WGS) entry which is preliminary data.</text>
</comment>
<name>A0A2P4WVI9_9STRA</name>
<evidence type="ECO:0000256" key="8">
    <source>
        <dbReference type="ARBA" id="ARBA00022918"/>
    </source>
</evidence>
<evidence type="ECO:0000256" key="5">
    <source>
        <dbReference type="ARBA" id="ARBA00022750"/>
    </source>
</evidence>
<dbReference type="AlphaFoldDB" id="A0A2P4WVI9"/>
<keyword evidence="8 11" id="KW-0695">RNA-directed DNA polymerase</keyword>
<evidence type="ECO:0000256" key="4">
    <source>
        <dbReference type="ARBA" id="ARBA00022722"/>
    </source>
</evidence>
<protein>
    <submittedName>
        <fullName evidence="11">Reverse transcriptase</fullName>
    </submittedName>
</protein>
<evidence type="ECO:0000313" key="11">
    <source>
        <dbReference type="EMBL" id="POM57309.1"/>
    </source>
</evidence>
<dbReference type="Gene3D" id="3.30.420.10">
    <property type="entry name" value="Ribonuclease H-like superfamily/Ribonuclease H"/>
    <property type="match status" value="1"/>
</dbReference>
<dbReference type="Pfam" id="PF13456">
    <property type="entry name" value="RVT_3"/>
    <property type="match status" value="1"/>
</dbReference>
<dbReference type="GO" id="GO:0004190">
    <property type="term" value="F:aspartic-type endopeptidase activity"/>
    <property type="evidence" value="ECO:0007669"/>
    <property type="project" value="UniProtKB-KW"/>
</dbReference>
<organism evidence="11 12">
    <name type="scientific">Phytophthora palmivora</name>
    <dbReference type="NCBI Taxonomy" id="4796"/>
    <lineage>
        <taxon>Eukaryota</taxon>
        <taxon>Sar</taxon>
        <taxon>Stramenopiles</taxon>
        <taxon>Oomycota</taxon>
        <taxon>Peronosporomycetes</taxon>
        <taxon>Peronosporales</taxon>
        <taxon>Peronosporaceae</taxon>
        <taxon>Phytophthora</taxon>
    </lineage>
</organism>
<evidence type="ECO:0000256" key="6">
    <source>
        <dbReference type="ARBA" id="ARBA00022759"/>
    </source>
</evidence>
<dbReference type="InterPro" id="IPR043502">
    <property type="entry name" value="DNA/RNA_pol_sf"/>
</dbReference>
<dbReference type="GO" id="GO:0004523">
    <property type="term" value="F:RNA-DNA hybrid ribonuclease activity"/>
    <property type="evidence" value="ECO:0007669"/>
    <property type="project" value="InterPro"/>
</dbReference>
<accession>A0A2P4WVI9</accession>
<evidence type="ECO:0000256" key="3">
    <source>
        <dbReference type="ARBA" id="ARBA00022695"/>
    </source>
</evidence>
<evidence type="ECO:0000256" key="2">
    <source>
        <dbReference type="ARBA" id="ARBA00022679"/>
    </source>
</evidence>